<dbReference type="EMBL" id="CP003010">
    <property type="protein sequence ID" value="AEO65990.1"/>
    <property type="molecule type" value="Genomic_DNA"/>
</dbReference>
<dbReference type="Proteomes" id="UP000008181">
    <property type="component" value="Chromosome 2"/>
</dbReference>
<evidence type="ECO:0000256" key="1">
    <source>
        <dbReference type="SAM" id="SignalP"/>
    </source>
</evidence>
<accession>G2R3T5</accession>
<feature type="signal peptide" evidence="1">
    <location>
        <begin position="1"/>
        <end position="17"/>
    </location>
</feature>
<dbReference type="eggNOG" id="ENOG502T39R">
    <property type="taxonomic scope" value="Eukaryota"/>
</dbReference>
<gene>
    <name evidence="2" type="ORF">THITE_2113690</name>
</gene>
<dbReference type="KEGG" id="ttt:THITE_2113690"/>
<dbReference type="HOGENOM" id="CLU_1194768_0_0_1"/>
<dbReference type="AlphaFoldDB" id="G2R3T5"/>
<sequence>MKVRALGLVCLISGALAVPVVEQQMRPQEAPAAVLSPAQADMQMNSDMMMGHGNVRRAVNILSGNVNMNAFAQMVQQVQQQVQEIEQLVHNKGSDPNALIEALVGPMSRINQTLATGVSRLDIGSLLSGAATNATAPAQPLGLLHDLLESVVNLLNSVLTHGPIGDLLNGLLGGVLGGVGSTVGGVLGGAGSGTGVGAAAAQVPDLISSILGSVGSVLPPAAGAAAGAVPGAAAAPVPAPTPAPAPTTP</sequence>
<dbReference type="OrthoDB" id="4587333at2759"/>
<evidence type="ECO:0000313" key="2">
    <source>
        <dbReference type="EMBL" id="AEO65990.1"/>
    </source>
</evidence>
<feature type="chain" id="PRO_5003436872" evidence="1">
    <location>
        <begin position="18"/>
        <end position="249"/>
    </location>
</feature>
<keyword evidence="3" id="KW-1185">Reference proteome</keyword>
<dbReference type="GeneID" id="11520681"/>
<dbReference type="RefSeq" id="XP_003652326.1">
    <property type="nucleotide sequence ID" value="XM_003652278.1"/>
</dbReference>
<name>G2R3T5_THETT</name>
<protein>
    <submittedName>
        <fullName evidence="2">Uncharacterized protein</fullName>
    </submittedName>
</protein>
<reference evidence="2 3" key="1">
    <citation type="journal article" date="2011" name="Nat. Biotechnol.">
        <title>Comparative genomic analysis of the thermophilic biomass-degrading fungi Myceliophthora thermophila and Thielavia terrestris.</title>
        <authorList>
            <person name="Berka R.M."/>
            <person name="Grigoriev I.V."/>
            <person name="Otillar R."/>
            <person name="Salamov A."/>
            <person name="Grimwood J."/>
            <person name="Reid I."/>
            <person name="Ishmael N."/>
            <person name="John T."/>
            <person name="Darmond C."/>
            <person name="Moisan M.-C."/>
            <person name="Henrissat B."/>
            <person name="Coutinho P.M."/>
            <person name="Lombard V."/>
            <person name="Natvig D.O."/>
            <person name="Lindquist E."/>
            <person name="Schmutz J."/>
            <person name="Lucas S."/>
            <person name="Harris P."/>
            <person name="Powlowski J."/>
            <person name="Bellemare A."/>
            <person name="Taylor D."/>
            <person name="Butler G."/>
            <person name="de Vries R.P."/>
            <person name="Allijn I.E."/>
            <person name="van den Brink J."/>
            <person name="Ushinsky S."/>
            <person name="Storms R."/>
            <person name="Powell A.J."/>
            <person name="Paulsen I.T."/>
            <person name="Elbourne L.D.H."/>
            <person name="Baker S.E."/>
            <person name="Magnuson J."/>
            <person name="LaBoissiere S."/>
            <person name="Clutterbuck A.J."/>
            <person name="Martinez D."/>
            <person name="Wogulis M."/>
            <person name="de Leon A.L."/>
            <person name="Rey M.W."/>
            <person name="Tsang A."/>
        </authorList>
    </citation>
    <scope>NUCLEOTIDE SEQUENCE [LARGE SCALE GENOMIC DNA]</scope>
    <source>
        <strain evidence="3">ATCC 38088 / NRRL 8126</strain>
    </source>
</reference>
<keyword evidence="1" id="KW-0732">Signal</keyword>
<proteinExistence type="predicted"/>
<evidence type="ECO:0000313" key="3">
    <source>
        <dbReference type="Proteomes" id="UP000008181"/>
    </source>
</evidence>
<organism evidence="2 3">
    <name type="scientific">Thermothielavioides terrestris (strain ATCC 38088 / NRRL 8126)</name>
    <name type="common">Thielavia terrestris</name>
    <dbReference type="NCBI Taxonomy" id="578455"/>
    <lineage>
        <taxon>Eukaryota</taxon>
        <taxon>Fungi</taxon>
        <taxon>Dikarya</taxon>
        <taxon>Ascomycota</taxon>
        <taxon>Pezizomycotina</taxon>
        <taxon>Sordariomycetes</taxon>
        <taxon>Sordariomycetidae</taxon>
        <taxon>Sordariales</taxon>
        <taxon>Chaetomiaceae</taxon>
        <taxon>Thermothielavioides</taxon>
        <taxon>Thermothielavioides terrestris</taxon>
    </lineage>
</organism>